<dbReference type="Proteomes" id="UP000182894">
    <property type="component" value="Unassembled WGS sequence"/>
</dbReference>
<protein>
    <submittedName>
        <fullName evidence="1">Uncharacterized protein</fullName>
    </submittedName>
</protein>
<reference evidence="2" key="1">
    <citation type="submission" date="2016-10" db="EMBL/GenBank/DDBJ databases">
        <authorList>
            <person name="Varghese N."/>
            <person name="Submissions S."/>
        </authorList>
    </citation>
    <scope>NUCLEOTIDE SEQUENCE [LARGE SCALE GENOMIC DNA]</scope>
    <source>
        <strain evidence="2">ATCC 700689</strain>
    </source>
</reference>
<keyword evidence="2" id="KW-1185">Reference proteome</keyword>
<proteinExistence type="predicted"/>
<dbReference type="AlphaFoldDB" id="A0A1G8AQJ1"/>
<evidence type="ECO:0000313" key="2">
    <source>
        <dbReference type="Proteomes" id="UP000182894"/>
    </source>
</evidence>
<dbReference type="EMBL" id="FNCO01000005">
    <property type="protein sequence ID" value="SDH22996.1"/>
    <property type="molecule type" value="Genomic_DNA"/>
</dbReference>
<gene>
    <name evidence="1" type="ORF">SAMN05216605_105127</name>
</gene>
<accession>A0A1G8AQJ1</accession>
<evidence type="ECO:0000313" key="1">
    <source>
        <dbReference type="EMBL" id="SDH22996.1"/>
    </source>
</evidence>
<organism evidence="1 2">
    <name type="scientific">Pseudomonas abietaniphila</name>
    <dbReference type="NCBI Taxonomy" id="89065"/>
    <lineage>
        <taxon>Bacteria</taxon>
        <taxon>Pseudomonadati</taxon>
        <taxon>Pseudomonadota</taxon>
        <taxon>Gammaproteobacteria</taxon>
        <taxon>Pseudomonadales</taxon>
        <taxon>Pseudomonadaceae</taxon>
        <taxon>Pseudomonas</taxon>
    </lineage>
</organism>
<sequence>MNQNGTRIKNARHRGRLAIRERKPARKMTEDQVVSAMYAYLITSWDELPHAHKVALGFDSVVGDEREEVALRRLARIFMDYAELSCKRALAARRRRLSNA</sequence>
<name>A0A1G8AQJ1_9PSED</name>